<dbReference type="PROSITE" id="PS50115">
    <property type="entry name" value="ARFGAP"/>
    <property type="match status" value="1"/>
</dbReference>
<evidence type="ECO:0000259" key="2">
    <source>
        <dbReference type="PROSITE" id="PS50115"/>
    </source>
</evidence>
<keyword evidence="1" id="KW-0862">Zinc</keyword>
<evidence type="ECO:0000313" key="3">
    <source>
        <dbReference type="EMBL" id="CAK0901580.1"/>
    </source>
</evidence>
<organism evidence="3 4">
    <name type="scientific">Prorocentrum cordatum</name>
    <dbReference type="NCBI Taxonomy" id="2364126"/>
    <lineage>
        <taxon>Eukaryota</taxon>
        <taxon>Sar</taxon>
        <taxon>Alveolata</taxon>
        <taxon>Dinophyceae</taxon>
        <taxon>Prorocentrales</taxon>
        <taxon>Prorocentraceae</taxon>
        <taxon>Prorocentrum</taxon>
    </lineage>
</organism>
<dbReference type="EMBL" id="CAUYUJ010020949">
    <property type="protein sequence ID" value="CAK0901580.1"/>
    <property type="molecule type" value="Genomic_DNA"/>
</dbReference>
<reference evidence="3" key="1">
    <citation type="submission" date="2023-10" db="EMBL/GenBank/DDBJ databases">
        <authorList>
            <person name="Chen Y."/>
            <person name="Shah S."/>
            <person name="Dougan E. K."/>
            <person name="Thang M."/>
            <person name="Chan C."/>
        </authorList>
    </citation>
    <scope>NUCLEOTIDE SEQUENCE [LARGE SCALE GENOMIC DNA]</scope>
</reference>
<proteinExistence type="predicted"/>
<dbReference type="InterPro" id="IPR044820">
    <property type="entry name" value="AGD14-like"/>
</dbReference>
<protein>
    <recommendedName>
        <fullName evidence="2">Arf-GAP domain-containing protein</fullName>
    </recommendedName>
</protein>
<evidence type="ECO:0000313" key="4">
    <source>
        <dbReference type="Proteomes" id="UP001189429"/>
    </source>
</evidence>
<dbReference type="SUPFAM" id="SSF57863">
    <property type="entry name" value="ArfGap/RecO-like zinc finger"/>
    <property type="match status" value="1"/>
</dbReference>
<dbReference type="PANTHER" id="PTHR46085:SF3">
    <property type="entry name" value="ARF GTPASE ACTIVATING PROTEIN"/>
    <property type="match status" value="1"/>
</dbReference>
<keyword evidence="1" id="KW-0479">Metal-binding</keyword>
<evidence type="ECO:0000256" key="1">
    <source>
        <dbReference type="PROSITE-ProRule" id="PRU00288"/>
    </source>
</evidence>
<feature type="domain" description="Arf-GAP" evidence="2">
    <location>
        <begin position="16"/>
        <end position="101"/>
    </location>
</feature>
<dbReference type="InterPro" id="IPR001164">
    <property type="entry name" value="ArfGAP_dom"/>
</dbReference>
<name>A0ABN9XNU4_9DINO</name>
<dbReference type="PANTHER" id="PTHR46085">
    <property type="entry name" value="ARFGAP/RECO-RELATED"/>
    <property type="match status" value="1"/>
</dbReference>
<sequence>MPHREKECLLPVDRSLRSVVVLRSWRWQNHECINCLRPVPTHVCFDFRTFVCTACAGVHREFGHRVAPVRRWKCTEQEYSDLLRGGNARAAAELLANWDEELFPRPDTGSGDVEAVRDFIRKAYVVKCWQRQPPPQKYRAGELAERELPAQTPRTF</sequence>
<keyword evidence="1" id="KW-0863">Zinc-finger</keyword>
<dbReference type="InterPro" id="IPR038508">
    <property type="entry name" value="ArfGAP_dom_sf"/>
</dbReference>
<accession>A0ABN9XNU4</accession>
<dbReference type="Gene3D" id="1.10.220.150">
    <property type="entry name" value="Arf GTPase activating protein"/>
    <property type="match status" value="1"/>
</dbReference>
<dbReference type="SMART" id="SM00105">
    <property type="entry name" value="ArfGap"/>
    <property type="match status" value="1"/>
</dbReference>
<dbReference type="InterPro" id="IPR037278">
    <property type="entry name" value="ARFGAP/RecO"/>
</dbReference>
<dbReference type="Pfam" id="PF01412">
    <property type="entry name" value="ArfGap"/>
    <property type="match status" value="1"/>
</dbReference>
<comment type="caution">
    <text evidence="3">The sequence shown here is derived from an EMBL/GenBank/DDBJ whole genome shotgun (WGS) entry which is preliminary data.</text>
</comment>
<gene>
    <name evidence="3" type="ORF">PCOR1329_LOCUS78491</name>
</gene>
<keyword evidence="4" id="KW-1185">Reference proteome</keyword>
<dbReference type="Proteomes" id="UP001189429">
    <property type="component" value="Unassembled WGS sequence"/>
</dbReference>